<evidence type="ECO:0000313" key="9">
    <source>
        <dbReference type="EMBL" id="MZI93950.1"/>
    </source>
</evidence>
<dbReference type="GO" id="GO:0016787">
    <property type="term" value="F:hydrolase activity"/>
    <property type="evidence" value="ECO:0007669"/>
    <property type="project" value="UniProtKB-KW"/>
</dbReference>
<feature type="transmembrane region" description="Helical" evidence="6">
    <location>
        <begin position="44"/>
        <end position="61"/>
    </location>
</feature>
<dbReference type="InterPro" id="IPR003661">
    <property type="entry name" value="HisK_dim/P_dom"/>
</dbReference>
<dbReference type="InterPro" id="IPR003594">
    <property type="entry name" value="HATPase_dom"/>
</dbReference>
<dbReference type="InterPro" id="IPR005467">
    <property type="entry name" value="His_kinase_dom"/>
</dbReference>
<dbReference type="CDD" id="cd17546">
    <property type="entry name" value="REC_hyHK_CKI1_RcsC-like"/>
    <property type="match status" value="1"/>
</dbReference>
<feature type="transmembrane region" description="Helical" evidence="6">
    <location>
        <begin position="98"/>
        <end position="115"/>
    </location>
</feature>
<sequence length="696" mass="79767">MDVIKRVYQYAEPNLTIIGWLGAIGYPLYYVLWQYLFPQPYESLLLRAVGSALFLILALRDRLPKQWQPKLPYFYFIAVLYGLPFFFGFMLFMNQWSTVWAMSFMASLFLHILLVHEPRVMMAQSLSGVIGAYLVVSVFDSDQTHLLIEWAYIPIFVFTYVFGNLFNFRNRVTHDTKVSIARSFGAGIAHEMRNPFSALKSSIDVLKTMVPEESTGSHGTKSYQMQSSDVSLVNEILRNASEVIRSGNETIDLLLTSIDQNRISAKSFKKYDATTVVQRSLDSFAYKRPQDRHAVRCHAGHDFEFFGSDTLLKFTLYNLLKNAFYYQNNEHFHIDIELKEQDDMNVITVRDNGIGIESHLLEEVFKDFYTFGKPHGYGLGLPFCRKVMRSIGGDIYCTSVFGEWTQFTLTFPKYSSPITNQMKTELLASKSILYIGKPGLATRVLDQQAFYLQYHFEVVTLQAFLDNRKTDSEHDLILVDLENVGVDWQPLELLRSRLNFSQSKVAYLYDSNHYYPIDIQAEKDIYPLEFRVLQLDTEQILDSLLFDSQDIIEAQTMTILNEISEEAIAEVSGESSNKRVLIVDDNHSLRAVTVLLLRKLGFDVIEADDGQHAIEMLDGNDVDLVLMDIEMPIMDGLEATKAIRLSNKRYSKIPIVGYTGDNSPQAIRNVHAAGMDDHIFKPAEKQTLLHTIEKWA</sequence>
<dbReference type="Gene3D" id="3.40.50.2300">
    <property type="match status" value="1"/>
</dbReference>
<keyword evidence="4" id="KW-0378">Hydrolase</keyword>
<dbReference type="SMART" id="SM00387">
    <property type="entry name" value="HATPase_c"/>
    <property type="match status" value="1"/>
</dbReference>
<dbReference type="SUPFAM" id="SSF55874">
    <property type="entry name" value="ATPase domain of HSP90 chaperone/DNA topoisomerase II/histidine kinase"/>
    <property type="match status" value="1"/>
</dbReference>
<dbReference type="PRINTS" id="PR00344">
    <property type="entry name" value="BCTRLSENSOR"/>
</dbReference>
<evidence type="ECO:0000256" key="1">
    <source>
        <dbReference type="ARBA" id="ARBA00000085"/>
    </source>
</evidence>
<proteinExistence type="predicted"/>
<dbReference type="EC" id="2.7.13.3" evidence="2"/>
<dbReference type="SUPFAM" id="SSF52172">
    <property type="entry name" value="CheY-like"/>
    <property type="match status" value="1"/>
</dbReference>
<feature type="domain" description="Response regulatory" evidence="8">
    <location>
        <begin position="579"/>
        <end position="696"/>
    </location>
</feature>
<dbReference type="Pfam" id="PF00072">
    <property type="entry name" value="Response_reg"/>
    <property type="match status" value="1"/>
</dbReference>
<feature type="transmembrane region" description="Helical" evidence="6">
    <location>
        <begin position="151"/>
        <end position="168"/>
    </location>
</feature>
<evidence type="ECO:0000259" key="7">
    <source>
        <dbReference type="PROSITE" id="PS50109"/>
    </source>
</evidence>
<dbReference type="InterPro" id="IPR004358">
    <property type="entry name" value="Sig_transdc_His_kin-like_C"/>
</dbReference>
<evidence type="ECO:0000256" key="4">
    <source>
        <dbReference type="ARBA" id="ARBA00022801"/>
    </source>
</evidence>
<feature type="domain" description="Histidine kinase" evidence="7">
    <location>
        <begin position="187"/>
        <end position="415"/>
    </location>
</feature>
<evidence type="ECO:0000313" key="10">
    <source>
        <dbReference type="Proteomes" id="UP000462621"/>
    </source>
</evidence>
<evidence type="ECO:0000256" key="6">
    <source>
        <dbReference type="SAM" id="Phobius"/>
    </source>
</evidence>
<dbReference type="GO" id="GO:0000155">
    <property type="term" value="F:phosphorelay sensor kinase activity"/>
    <property type="evidence" value="ECO:0007669"/>
    <property type="project" value="InterPro"/>
</dbReference>
<comment type="caution">
    <text evidence="9">The sequence shown here is derived from an EMBL/GenBank/DDBJ whole genome shotgun (WGS) entry which is preliminary data.</text>
</comment>
<dbReference type="SMART" id="SM00448">
    <property type="entry name" value="REC"/>
    <property type="match status" value="1"/>
</dbReference>
<evidence type="ECO:0000256" key="3">
    <source>
        <dbReference type="ARBA" id="ARBA00022553"/>
    </source>
</evidence>
<evidence type="ECO:0000259" key="8">
    <source>
        <dbReference type="PROSITE" id="PS50110"/>
    </source>
</evidence>
<keyword evidence="3 5" id="KW-0597">Phosphoprotein</keyword>
<dbReference type="EMBL" id="WEKT01000020">
    <property type="protein sequence ID" value="MZI93950.1"/>
    <property type="molecule type" value="Genomic_DNA"/>
</dbReference>
<dbReference type="InterPro" id="IPR011006">
    <property type="entry name" value="CheY-like_superfamily"/>
</dbReference>
<name>A0A7X4LLF4_9VIBR</name>
<comment type="catalytic activity">
    <reaction evidence="1">
        <text>ATP + protein L-histidine = ADP + protein N-phospho-L-histidine.</text>
        <dbReference type="EC" id="2.7.13.3"/>
    </reaction>
</comment>
<keyword evidence="10" id="KW-1185">Reference proteome</keyword>
<dbReference type="PROSITE" id="PS50109">
    <property type="entry name" value="HIS_KIN"/>
    <property type="match status" value="1"/>
</dbReference>
<feature type="transmembrane region" description="Helical" evidence="6">
    <location>
        <begin position="122"/>
        <end position="139"/>
    </location>
</feature>
<dbReference type="Proteomes" id="UP000462621">
    <property type="component" value="Unassembled WGS sequence"/>
</dbReference>
<feature type="transmembrane region" description="Helical" evidence="6">
    <location>
        <begin position="12"/>
        <end position="32"/>
    </location>
</feature>
<keyword evidence="6" id="KW-0812">Transmembrane</keyword>
<dbReference type="Pfam" id="PF02518">
    <property type="entry name" value="HATPase_c"/>
    <property type="match status" value="1"/>
</dbReference>
<feature type="modified residue" description="4-aspartylphosphate" evidence="5">
    <location>
        <position position="628"/>
    </location>
</feature>
<dbReference type="CDD" id="cd00082">
    <property type="entry name" value="HisKA"/>
    <property type="match status" value="1"/>
</dbReference>
<dbReference type="AlphaFoldDB" id="A0A7X4LLF4"/>
<feature type="transmembrane region" description="Helical" evidence="6">
    <location>
        <begin position="73"/>
        <end position="92"/>
    </location>
</feature>
<keyword evidence="6" id="KW-1133">Transmembrane helix</keyword>
<protein>
    <recommendedName>
        <fullName evidence="2">histidine kinase</fullName>
        <ecNumber evidence="2">2.7.13.3</ecNumber>
    </recommendedName>
</protein>
<accession>A0A7X4LLF4</accession>
<dbReference type="Gene3D" id="3.30.565.10">
    <property type="entry name" value="Histidine kinase-like ATPase, C-terminal domain"/>
    <property type="match status" value="1"/>
</dbReference>
<keyword evidence="6" id="KW-0472">Membrane</keyword>
<dbReference type="InterPro" id="IPR036890">
    <property type="entry name" value="HATPase_C_sf"/>
</dbReference>
<dbReference type="InterPro" id="IPR001789">
    <property type="entry name" value="Sig_transdc_resp-reg_receiver"/>
</dbReference>
<gene>
    <name evidence="9" type="ORF">F9817_12175</name>
</gene>
<dbReference type="PANTHER" id="PTHR43547">
    <property type="entry name" value="TWO-COMPONENT HISTIDINE KINASE"/>
    <property type="match status" value="1"/>
</dbReference>
<evidence type="ECO:0000256" key="5">
    <source>
        <dbReference type="PROSITE-ProRule" id="PRU00169"/>
    </source>
</evidence>
<organism evidence="9 10">
    <name type="scientific">Vibrio eleionomae</name>
    <dbReference type="NCBI Taxonomy" id="2653505"/>
    <lineage>
        <taxon>Bacteria</taxon>
        <taxon>Pseudomonadati</taxon>
        <taxon>Pseudomonadota</taxon>
        <taxon>Gammaproteobacteria</taxon>
        <taxon>Vibrionales</taxon>
        <taxon>Vibrionaceae</taxon>
        <taxon>Vibrio</taxon>
    </lineage>
</organism>
<dbReference type="PANTHER" id="PTHR43547:SF2">
    <property type="entry name" value="HYBRID SIGNAL TRANSDUCTION HISTIDINE KINASE C"/>
    <property type="match status" value="1"/>
</dbReference>
<dbReference type="PROSITE" id="PS50110">
    <property type="entry name" value="RESPONSE_REGULATORY"/>
    <property type="match status" value="1"/>
</dbReference>
<evidence type="ECO:0000256" key="2">
    <source>
        <dbReference type="ARBA" id="ARBA00012438"/>
    </source>
</evidence>
<reference evidence="9 10" key="1">
    <citation type="submission" date="2019-10" db="EMBL/GenBank/DDBJ databases">
        <title>Vibrio sp. nov. isolated from a shrimp pond.</title>
        <authorList>
            <person name="Gomez-Gil B."/>
            <person name="Enciso-Ibarra J."/>
            <person name="Enciso-Ibarra K."/>
            <person name="Bolan-Mejia C."/>
        </authorList>
    </citation>
    <scope>NUCLEOTIDE SEQUENCE [LARGE SCALE GENOMIC DNA]</scope>
    <source>
        <strain evidence="9 10">CAIM 722</strain>
    </source>
</reference>
<dbReference type="RefSeq" id="WP_161155887.1">
    <property type="nucleotide sequence ID" value="NZ_WEKT01000020.1"/>
</dbReference>